<dbReference type="PANTHER" id="PTHR43321">
    <property type="entry name" value="GLUTAMATE DECARBOXYLASE"/>
    <property type="match status" value="1"/>
</dbReference>
<comment type="catalytic activity">
    <reaction evidence="6 8">
        <text>L-glutamate + H(+) = 4-aminobutanoate + CO2</text>
        <dbReference type="Rhea" id="RHEA:17785"/>
        <dbReference type="ChEBI" id="CHEBI:15378"/>
        <dbReference type="ChEBI" id="CHEBI:16526"/>
        <dbReference type="ChEBI" id="CHEBI:29985"/>
        <dbReference type="ChEBI" id="CHEBI:59888"/>
        <dbReference type="EC" id="4.1.1.15"/>
    </reaction>
</comment>
<dbReference type="NCBIfam" id="TIGR01788">
    <property type="entry name" value="Glu-decarb-GAD"/>
    <property type="match status" value="1"/>
</dbReference>
<keyword evidence="5 7" id="KW-0456">Lyase</keyword>
<dbReference type="InterPro" id="IPR015424">
    <property type="entry name" value="PyrdxlP-dep_Trfase"/>
</dbReference>
<evidence type="ECO:0000256" key="5">
    <source>
        <dbReference type="ARBA" id="ARBA00023239"/>
    </source>
</evidence>
<comment type="cofactor">
    <cofactor evidence="1 7">
        <name>pyridoxal 5'-phosphate</name>
        <dbReference type="ChEBI" id="CHEBI:597326"/>
    </cofactor>
</comment>
<dbReference type="PANTHER" id="PTHR43321:SF3">
    <property type="entry name" value="GLUTAMATE DECARBOXYLASE"/>
    <property type="match status" value="1"/>
</dbReference>
<dbReference type="RefSeq" id="WP_072808866.1">
    <property type="nucleotide sequence ID" value="NZ_JAHWLX010000161.1"/>
</dbReference>
<evidence type="ECO:0000256" key="7">
    <source>
        <dbReference type="RuleBase" id="RU000382"/>
    </source>
</evidence>
<dbReference type="Gene3D" id="4.10.280.50">
    <property type="match status" value="1"/>
</dbReference>
<evidence type="ECO:0000256" key="3">
    <source>
        <dbReference type="ARBA" id="ARBA00012421"/>
    </source>
</evidence>
<evidence type="ECO:0000313" key="10">
    <source>
        <dbReference type="Proteomes" id="UP001275440"/>
    </source>
</evidence>
<dbReference type="InterPro" id="IPR015421">
    <property type="entry name" value="PyrdxlP-dep_Trfase_major"/>
</dbReference>
<organism evidence="9 10">
    <name type="scientific">Rhodococcus zopfii</name>
    <dbReference type="NCBI Taxonomy" id="43772"/>
    <lineage>
        <taxon>Bacteria</taxon>
        <taxon>Bacillati</taxon>
        <taxon>Actinomycetota</taxon>
        <taxon>Actinomycetes</taxon>
        <taxon>Mycobacteriales</taxon>
        <taxon>Nocardiaceae</taxon>
        <taxon>Rhodococcus</taxon>
    </lineage>
</organism>
<dbReference type="Gene3D" id="3.40.640.10">
    <property type="entry name" value="Type I PLP-dependent aspartate aminotransferase-like (Major domain)"/>
    <property type="match status" value="1"/>
</dbReference>
<dbReference type="CDD" id="cd06450">
    <property type="entry name" value="DOPA_deC_like"/>
    <property type="match status" value="1"/>
</dbReference>
<keyword evidence="8" id="KW-0210">Decarboxylase</keyword>
<keyword evidence="10" id="KW-1185">Reference proteome</keyword>
<dbReference type="InterPro" id="IPR010107">
    <property type="entry name" value="Glutamate_decarboxylase"/>
</dbReference>
<name>A0ABU3WVV6_9NOCA</name>
<dbReference type="GO" id="GO:0004351">
    <property type="term" value="F:glutamate decarboxylase activity"/>
    <property type="evidence" value="ECO:0007669"/>
    <property type="project" value="UniProtKB-EC"/>
</dbReference>
<reference evidence="9 10" key="1">
    <citation type="submission" date="2019-10" db="EMBL/GenBank/DDBJ databases">
        <title>Draft Genome Assembly of Rhodococcus zopfii DSM44189.</title>
        <authorList>
            <person name="Sutton J.M."/>
            <person name="Akob D.M."/>
            <person name="Bushman T.J."/>
        </authorList>
    </citation>
    <scope>NUCLEOTIDE SEQUENCE [LARGE SCALE GENOMIC DNA]</scope>
    <source>
        <strain evidence="9 10">DSM 44189</strain>
    </source>
</reference>
<evidence type="ECO:0000256" key="2">
    <source>
        <dbReference type="ARBA" id="ARBA00009533"/>
    </source>
</evidence>
<dbReference type="Gene3D" id="3.90.1150.160">
    <property type="match status" value="1"/>
</dbReference>
<accession>A0ABU3WVV6</accession>
<proteinExistence type="inferred from homology"/>
<evidence type="ECO:0000256" key="6">
    <source>
        <dbReference type="ARBA" id="ARBA00048868"/>
    </source>
</evidence>
<comment type="caution">
    <text evidence="9">The sequence shown here is derived from an EMBL/GenBank/DDBJ whole genome shotgun (WGS) entry which is preliminary data.</text>
</comment>
<dbReference type="EMBL" id="WBMO01000005">
    <property type="protein sequence ID" value="MDV2477877.1"/>
    <property type="molecule type" value="Genomic_DNA"/>
</dbReference>
<evidence type="ECO:0000256" key="8">
    <source>
        <dbReference type="RuleBase" id="RU361171"/>
    </source>
</evidence>
<dbReference type="SUPFAM" id="SSF53383">
    <property type="entry name" value="PLP-dependent transferases"/>
    <property type="match status" value="1"/>
</dbReference>
<dbReference type="InterPro" id="IPR002129">
    <property type="entry name" value="PyrdxlP-dep_de-COase"/>
</dbReference>
<sequence length="462" mass="50980">MSHRKRSHPDGVLAPAYTSRLDTDPVPAAILPQGSMDPGAVYRFIHDELMLDGSSRLNLATFVTTWMEPEAGRLMAETFDKNLIDKDEYPSTAAIEERCVAMVADLFNAPGLTEFDPSSATGVSTIGSSEAVMLAGLALKWRWRQRREAAGRDASRPNLVLGSNVQVVWEKFCRYFDVEPKYLPMERGRYSITPQQVREAVDDNTIGVVAILGTTYTGELEPVAEISGVLDEVAASGGPDVPLHVDAASGGFVVPFLHPELEWDFRVPRVASINVSGHKYGLTYPGIGFVVWRDREALPEDLVFRVNYLGGDMPTFTLNFSRPGNQIVGQYYNFLRLGHAGYQRVMSTLRSTALRLSQQIAEIEGMNVITDGRAIPVLAFELTGDPGFTVFDVSHELRARGWQVPAYTMPADAEDVAVLRIVVREGFSADLARMLHVDLVEVCAELRSRGPGKHSTEKHFAH</sequence>
<comment type="similarity">
    <text evidence="2 7">Belongs to the group II decarboxylase family.</text>
</comment>
<protein>
    <recommendedName>
        <fullName evidence="3 8">Glutamate decarboxylase</fullName>
        <ecNumber evidence="3 8">4.1.1.15</ecNumber>
    </recommendedName>
</protein>
<dbReference type="Pfam" id="PF00282">
    <property type="entry name" value="Pyridoxal_deC"/>
    <property type="match status" value="1"/>
</dbReference>
<evidence type="ECO:0000256" key="4">
    <source>
        <dbReference type="ARBA" id="ARBA00022898"/>
    </source>
</evidence>
<gene>
    <name evidence="9" type="ORF">F8M49_25315</name>
</gene>
<dbReference type="Proteomes" id="UP001275440">
    <property type="component" value="Unassembled WGS sequence"/>
</dbReference>
<dbReference type="EC" id="4.1.1.15" evidence="3 8"/>
<evidence type="ECO:0000313" key="9">
    <source>
        <dbReference type="EMBL" id="MDV2477877.1"/>
    </source>
</evidence>
<keyword evidence="4 7" id="KW-0663">Pyridoxal phosphate</keyword>
<evidence type="ECO:0000256" key="1">
    <source>
        <dbReference type="ARBA" id="ARBA00001933"/>
    </source>
</evidence>